<gene>
    <name evidence="4" type="ORF">SAMEA4412673_01606</name>
</gene>
<dbReference type="Gene3D" id="3.55.50.30">
    <property type="match status" value="1"/>
</dbReference>
<sequence>MERKVQYRVLFHKYINDTLEKDELDLLTSMIDSEEYEEEMEECFREYFQYSEDEFDQEDLRVKSIPIVEDTWKQLNLRINEENHLKEFPKNRFSAYIKYAAAVLLLLSISTVWYYMINKAKKPVQEQIAAADILPGTNRATLTLSNGNAISLSEGQEGLVVSPDQMSYADGTPIMKTPEVQLATITTPRSGQYQVTLPDGSKAWLNAASSINYPTQFIADKRQVKITGEVYFEIAKNPKQPFIVQSDKQFVQVLGTSFNINAYGDKGQVLTTLVEGSLQISSDQNKEIVKIKPGQQAILSNNGQIETKEVDTDEYASWKDGLYMINNLSLEDFGKKIERWYDVEVDMGKYKNQKLSATIRRDVKLNEVLEAIELNTNIKFSVKDRKVTAYK</sequence>
<dbReference type="Pfam" id="PF16344">
    <property type="entry name" value="FecR_C"/>
    <property type="match status" value="1"/>
</dbReference>
<keyword evidence="1" id="KW-0472">Membrane</keyword>
<evidence type="ECO:0000313" key="5">
    <source>
        <dbReference type="Proteomes" id="UP000215355"/>
    </source>
</evidence>
<evidence type="ECO:0000259" key="3">
    <source>
        <dbReference type="Pfam" id="PF16344"/>
    </source>
</evidence>
<dbReference type="InterPro" id="IPR006860">
    <property type="entry name" value="FecR"/>
</dbReference>
<dbReference type="RefSeq" id="WP_093095590.1">
    <property type="nucleotide sequence ID" value="NZ_FNGK01000001.1"/>
</dbReference>
<dbReference type="Pfam" id="PF04773">
    <property type="entry name" value="FecR"/>
    <property type="match status" value="1"/>
</dbReference>
<dbReference type="Proteomes" id="UP000215355">
    <property type="component" value="Chromosome 1"/>
</dbReference>
<keyword evidence="1" id="KW-0812">Transmembrane</keyword>
<dbReference type="Gene3D" id="2.60.120.1440">
    <property type="match status" value="1"/>
</dbReference>
<evidence type="ECO:0000313" key="4">
    <source>
        <dbReference type="EMBL" id="SNV48745.1"/>
    </source>
</evidence>
<evidence type="ECO:0000256" key="1">
    <source>
        <dbReference type="SAM" id="Phobius"/>
    </source>
</evidence>
<feature type="domain" description="FecR protein" evidence="2">
    <location>
        <begin position="184"/>
        <end position="277"/>
    </location>
</feature>
<accession>A0AAJ5BZV0</accession>
<dbReference type="EMBL" id="LT906468">
    <property type="protein sequence ID" value="SNV48745.1"/>
    <property type="molecule type" value="Genomic_DNA"/>
</dbReference>
<name>A0AAJ5BZV0_9SPHI</name>
<dbReference type="InterPro" id="IPR012373">
    <property type="entry name" value="Ferrdict_sens_TM"/>
</dbReference>
<dbReference type="FunFam" id="2.60.120.1440:FF:000001">
    <property type="entry name" value="Putative anti-sigma factor"/>
    <property type="match status" value="1"/>
</dbReference>
<dbReference type="AlphaFoldDB" id="A0AAJ5BZV0"/>
<dbReference type="PANTHER" id="PTHR30273">
    <property type="entry name" value="PERIPLASMIC SIGNAL SENSOR AND SIGMA FACTOR ACTIVATOR FECR-RELATED"/>
    <property type="match status" value="1"/>
</dbReference>
<keyword evidence="1" id="KW-1133">Transmembrane helix</keyword>
<evidence type="ECO:0000259" key="2">
    <source>
        <dbReference type="Pfam" id="PF04773"/>
    </source>
</evidence>
<organism evidence="4 5">
    <name type="scientific">Sphingobacterium mizutaii</name>
    <dbReference type="NCBI Taxonomy" id="1010"/>
    <lineage>
        <taxon>Bacteria</taxon>
        <taxon>Pseudomonadati</taxon>
        <taxon>Bacteroidota</taxon>
        <taxon>Sphingobacteriia</taxon>
        <taxon>Sphingobacteriales</taxon>
        <taxon>Sphingobacteriaceae</taxon>
        <taxon>Sphingobacterium</taxon>
    </lineage>
</organism>
<feature type="transmembrane region" description="Helical" evidence="1">
    <location>
        <begin position="96"/>
        <end position="116"/>
    </location>
</feature>
<protein>
    <submittedName>
        <fullName evidence="4">Fec operon regulator FecR</fullName>
    </submittedName>
</protein>
<reference evidence="4 5" key="1">
    <citation type="submission" date="2017-06" db="EMBL/GenBank/DDBJ databases">
        <authorList>
            <consortium name="Pathogen Informatics"/>
        </authorList>
    </citation>
    <scope>NUCLEOTIDE SEQUENCE [LARGE SCALE GENOMIC DNA]</scope>
    <source>
        <strain evidence="4 5">NCTC12149</strain>
    </source>
</reference>
<feature type="domain" description="Protein FecR C-terminal" evidence="3">
    <location>
        <begin position="324"/>
        <end position="388"/>
    </location>
</feature>
<dbReference type="KEGG" id="smiz:4412673_01606"/>
<dbReference type="InterPro" id="IPR032508">
    <property type="entry name" value="FecR_C"/>
</dbReference>
<proteinExistence type="predicted"/>
<dbReference type="GO" id="GO:0016989">
    <property type="term" value="F:sigma factor antagonist activity"/>
    <property type="evidence" value="ECO:0007669"/>
    <property type="project" value="TreeGrafter"/>
</dbReference>
<dbReference type="PANTHER" id="PTHR30273:SF2">
    <property type="entry name" value="PROTEIN FECR"/>
    <property type="match status" value="1"/>
</dbReference>